<evidence type="ECO:0000313" key="2">
    <source>
        <dbReference type="EMBL" id="BDZ42978.1"/>
    </source>
</evidence>
<sequence length="151" mass="15284">MQRKTLPAVLAAGLLVTGLAACSSDDGSTDSSTDASTAAASASAPAVVKDTEYRIVDDLKDAAVAAGLACDDWTTIDPVAPAWQVGTCGDSTLTLYRAQEDKTQGADAARDDADAVVLVGPNWTVVTSQDVVDTIQPALGGSTDVEEPAEG</sequence>
<evidence type="ECO:0000313" key="3">
    <source>
        <dbReference type="Proteomes" id="UP001321475"/>
    </source>
</evidence>
<evidence type="ECO:0008006" key="4">
    <source>
        <dbReference type="Google" id="ProtNLM"/>
    </source>
</evidence>
<keyword evidence="3" id="KW-1185">Reference proteome</keyword>
<organism evidence="2 3">
    <name type="scientific">Paraoerskovia sediminicola</name>
    <dbReference type="NCBI Taxonomy" id="1138587"/>
    <lineage>
        <taxon>Bacteria</taxon>
        <taxon>Bacillati</taxon>
        <taxon>Actinomycetota</taxon>
        <taxon>Actinomycetes</taxon>
        <taxon>Micrococcales</taxon>
        <taxon>Cellulomonadaceae</taxon>
        <taxon>Paraoerskovia</taxon>
    </lineage>
</organism>
<accession>A0ABM8G4H4</accession>
<reference evidence="3" key="1">
    <citation type="journal article" date="2019" name="Int. J. Syst. Evol. Microbiol.">
        <title>The Global Catalogue of Microorganisms (GCM) 10K type strain sequencing project: providing services to taxonomists for standard genome sequencing and annotation.</title>
        <authorList>
            <consortium name="The Broad Institute Genomics Platform"/>
            <consortium name="The Broad Institute Genome Sequencing Center for Infectious Disease"/>
            <person name="Wu L."/>
            <person name="Ma J."/>
        </authorList>
    </citation>
    <scope>NUCLEOTIDE SEQUENCE [LARGE SCALE GENOMIC DNA]</scope>
    <source>
        <strain evidence="3">NBRC 108565</strain>
    </source>
</reference>
<protein>
    <recommendedName>
        <fullName evidence="4">Lipoprotein</fullName>
    </recommendedName>
</protein>
<proteinExistence type="predicted"/>
<keyword evidence="1" id="KW-0732">Signal</keyword>
<dbReference type="PROSITE" id="PS51257">
    <property type="entry name" value="PROKAR_LIPOPROTEIN"/>
    <property type="match status" value="1"/>
</dbReference>
<evidence type="ECO:0000256" key="1">
    <source>
        <dbReference type="SAM" id="SignalP"/>
    </source>
</evidence>
<name>A0ABM8G4H4_9CELL</name>
<feature type="signal peptide" evidence="1">
    <location>
        <begin position="1"/>
        <end position="20"/>
    </location>
</feature>
<dbReference type="Proteomes" id="UP001321475">
    <property type="component" value="Chromosome"/>
</dbReference>
<feature type="chain" id="PRO_5046255083" description="Lipoprotein" evidence="1">
    <location>
        <begin position="21"/>
        <end position="151"/>
    </location>
</feature>
<gene>
    <name evidence="2" type="ORF">GCM10025865_22770</name>
</gene>
<dbReference type="RefSeq" id="WP_286217340.1">
    <property type="nucleotide sequence ID" value="NZ_AP027729.1"/>
</dbReference>
<dbReference type="EMBL" id="AP027729">
    <property type="protein sequence ID" value="BDZ42978.1"/>
    <property type="molecule type" value="Genomic_DNA"/>
</dbReference>